<dbReference type="AlphaFoldDB" id="A0A067T1V4"/>
<dbReference type="OrthoDB" id="3049838at2759"/>
<evidence type="ECO:0000313" key="2">
    <source>
        <dbReference type="Proteomes" id="UP000027222"/>
    </source>
</evidence>
<keyword evidence="2" id="KW-1185">Reference proteome</keyword>
<accession>A0A067T1V4</accession>
<reference evidence="2" key="1">
    <citation type="journal article" date="2014" name="Proc. Natl. Acad. Sci. U.S.A.">
        <title>Extensive sampling of basidiomycete genomes demonstrates inadequacy of the white-rot/brown-rot paradigm for wood decay fungi.</title>
        <authorList>
            <person name="Riley R."/>
            <person name="Salamov A.A."/>
            <person name="Brown D.W."/>
            <person name="Nagy L.G."/>
            <person name="Floudas D."/>
            <person name="Held B.W."/>
            <person name="Levasseur A."/>
            <person name="Lombard V."/>
            <person name="Morin E."/>
            <person name="Otillar R."/>
            <person name="Lindquist E.A."/>
            <person name="Sun H."/>
            <person name="LaButti K.M."/>
            <person name="Schmutz J."/>
            <person name="Jabbour D."/>
            <person name="Luo H."/>
            <person name="Baker S.E."/>
            <person name="Pisabarro A.G."/>
            <person name="Walton J.D."/>
            <person name="Blanchette R.A."/>
            <person name="Henrissat B."/>
            <person name="Martin F."/>
            <person name="Cullen D."/>
            <person name="Hibbett D.S."/>
            <person name="Grigoriev I.V."/>
        </authorList>
    </citation>
    <scope>NUCLEOTIDE SEQUENCE [LARGE SCALE GENOMIC DNA]</scope>
    <source>
        <strain evidence="2">CBS 339.88</strain>
    </source>
</reference>
<dbReference type="Proteomes" id="UP000027222">
    <property type="component" value="Unassembled WGS sequence"/>
</dbReference>
<sequence length="355" mass="40307">MAADTFISSTNQCQIDWGESRPVQTGSGRYLQGSSFYIQRRTHGAEISTTGVCILSVDFHFPLASSFSFSRDQNLARRVRFLYINPTAKFLPVSNKGLSTSPFRRTLLLAIVHIRSRAAAFKNSLVDPSFEVLKIAKKAVKNCRNADEIEIILGDQEITLSFVSFTNSLWRRDSVGPNVKKISLMTTFANLSLLLNPLVDLASTLTNLCTFNLQLHTPGFEHTSAQWNGAMKALVSFFTAFKDALTSVGLYFTVFQDRGRLFEKLPHLPNLRELSFFAPVNYETFPSTESLTHFFSKHASELEVLTITTDSPWKLVRWRHDLYLCFSKVLQHHYFYISSTTTNPKNLIFGYDMYT</sequence>
<gene>
    <name evidence="1" type="ORF">GALMADRAFT_743282</name>
</gene>
<evidence type="ECO:0008006" key="3">
    <source>
        <dbReference type="Google" id="ProtNLM"/>
    </source>
</evidence>
<name>A0A067T1V4_GALM3</name>
<dbReference type="HOGENOM" id="CLU_780856_0_0_1"/>
<dbReference type="EMBL" id="KL142387">
    <property type="protein sequence ID" value="KDR72963.1"/>
    <property type="molecule type" value="Genomic_DNA"/>
</dbReference>
<proteinExistence type="predicted"/>
<organism evidence="1 2">
    <name type="scientific">Galerina marginata (strain CBS 339.88)</name>
    <dbReference type="NCBI Taxonomy" id="685588"/>
    <lineage>
        <taxon>Eukaryota</taxon>
        <taxon>Fungi</taxon>
        <taxon>Dikarya</taxon>
        <taxon>Basidiomycota</taxon>
        <taxon>Agaricomycotina</taxon>
        <taxon>Agaricomycetes</taxon>
        <taxon>Agaricomycetidae</taxon>
        <taxon>Agaricales</taxon>
        <taxon>Agaricineae</taxon>
        <taxon>Strophariaceae</taxon>
        <taxon>Galerina</taxon>
    </lineage>
</organism>
<protein>
    <recommendedName>
        <fullName evidence="3">F-box domain-containing protein</fullName>
    </recommendedName>
</protein>
<evidence type="ECO:0000313" key="1">
    <source>
        <dbReference type="EMBL" id="KDR72963.1"/>
    </source>
</evidence>